<reference evidence="9 10" key="1">
    <citation type="journal article" date="2014" name="Genome Announc.">
        <title>Draft Genome Sequence of the Agar-Degrading Bacterium Catenovulum sp. Strain DS-2, Isolated from Intestines of Haliotis diversicolor.</title>
        <authorList>
            <person name="Shan D."/>
            <person name="Li X."/>
            <person name="Gu Z."/>
            <person name="Wei G."/>
            <person name="Gao Z."/>
            <person name="Shao Z."/>
        </authorList>
    </citation>
    <scope>NUCLEOTIDE SEQUENCE [LARGE SCALE GENOMIC DNA]</scope>
    <source>
        <strain evidence="9 10">DS-2</strain>
    </source>
</reference>
<evidence type="ECO:0000313" key="9">
    <source>
        <dbReference type="EMBL" id="EWH11320.1"/>
    </source>
</evidence>
<organism evidence="9 10">
    <name type="scientific">Catenovulum agarivorans DS-2</name>
    <dbReference type="NCBI Taxonomy" id="1328313"/>
    <lineage>
        <taxon>Bacteria</taxon>
        <taxon>Pseudomonadati</taxon>
        <taxon>Pseudomonadota</taxon>
        <taxon>Gammaproteobacteria</taxon>
        <taxon>Alteromonadales</taxon>
        <taxon>Alteromonadaceae</taxon>
        <taxon>Catenovulum</taxon>
    </lineage>
</organism>
<dbReference type="EC" id="3.4.11.18" evidence="6 7"/>
<evidence type="ECO:0000313" key="10">
    <source>
        <dbReference type="Proteomes" id="UP000019276"/>
    </source>
</evidence>
<dbReference type="OrthoDB" id="9802055at2"/>
<feature type="domain" description="Peptidase M24" evidence="8">
    <location>
        <begin position="12"/>
        <end position="254"/>
    </location>
</feature>
<dbReference type="PANTHER" id="PTHR43330:SF27">
    <property type="entry name" value="METHIONINE AMINOPEPTIDASE"/>
    <property type="match status" value="1"/>
</dbReference>
<evidence type="ECO:0000259" key="8">
    <source>
        <dbReference type="Pfam" id="PF00557"/>
    </source>
</evidence>
<dbReference type="PROSITE" id="PS00680">
    <property type="entry name" value="MAP_1"/>
    <property type="match status" value="1"/>
</dbReference>
<feature type="binding site" evidence="6">
    <location>
        <position position="183"/>
    </location>
    <ligand>
        <name>a divalent metal cation</name>
        <dbReference type="ChEBI" id="CHEBI:60240"/>
        <label>2</label>
        <note>catalytic</note>
    </ligand>
</feature>
<comment type="similarity">
    <text evidence="6">Belongs to the peptidase M24A family. Methionine aminopeptidase type 1 subfamily.</text>
</comment>
<dbReference type="GO" id="GO:0004239">
    <property type="term" value="F:initiator methionyl aminopeptidase activity"/>
    <property type="evidence" value="ECO:0007669"/>
    <property type="project" value="UniProtKB-UniRule"/>
</dbReference>
<feature type="binding site" evidence="6">
    <location>
        <position position="96"/>
    </location>
    <ligand>
        <name>a divalent metal cation</name>
        <dbReference type="ChEBI" id="CHEBI:60240"/>
        <label>1</label>
    </ligand>
</feature>
<keyword evidence="5 6" id="KW-0378">Hydrolase</keyword>
<evidence type="ECO:0000256" key="4">
    <source>
        <dbReference type="ARBA" id="ARBA00022723"/>
    </source>
</evidence>
<dbReference type="PANTHER" id="PTHR43330">
    <property type="entry name" value="METHIONINE AMINOPEPTIDASE"/>
    <property type="match status" value="1"/>
</dbReference>
<dbReference type="Gene3D" id="3.90.230.10">
    <property type="entry name" value="Creatinase/methionine aminopeptidase superfamily"/>
    <property type="match status" value="1"/>
</dbReference>
<dbReference type="InterPro" id="IPR002467">
    <property type="entry name" value="Pept_M24A_MAP1"/>
</dbReference>
<feature type="binding site" evidence="6">
    <location>
        <position position="247"/>
    </location>
    <ligand>
        <name>a divalent metal cation</name>
        <dbReference type="ChEBI" id="CHEBI:60240"/>
        <label>2</label>
        <note>catalytic</note>
    </ligand>
</feature>
<feature type="binding site" evidence="6">
    <location>
        <position position="247"/>
    </location>
    <ligand>
        <name>a divalent metal cation</name>
        <dbReference type="ChEBI" id="CHEBI:60240"/>
        <label>1</label>
    </ligand>
</feature>
<gene>
    <name evidence="6" type="primary">map</name>
    <name evidence="9" type="ORF">DS2_04075</name>
</gene>
<keyword evidence="2 6" id="KW-0031">Aminopeptidase</keyword>
<dbReference type="AlphaFoldDB" id="W7R143"/>
<dbReference type="Proteomes" id="UP000019276">
    <property type="component" value="Unassembled WGS sequence"/>
</dbReference>
<dbReference type="InterPro" id="IPR000994">
    <property type="entry name" value="Pept_M24"/>
</dbReference>
<sequence>MSIKIKTAEEIEKMRTAGKMAAEVLEMIGEHVKAGVTTDELNQICHDYIVNNFKAYPAPLNYHGFPKSICTSVNHVVCHGIPNDKKLKNGDIINIDVTVRYDKDSNDNLHTNGYHGDTSKMFLVGESNLKTTLAERLMKVTQECMYIGIDMVKPGARLGDIGYEIAKHAHNHGYTVVREYCGHGIGNEFHEEPQILHYGKPGTGEVLKEGMCITIEPMINAGKRDTKVLKDDWTVVTRDRSLSAQWEHTILVTATGREILTLRSDETIERIK</sequence>
<dbReference type="STRING" id="1328313.DS2_04075"/>
<dbReference type="EMBL" id="ARZY01000005">
    <property type="protein sequence ID" value="EWH11320.1"/>
    <property type="molecule type" value="Genomic_DNA"/>
</dbReference>
<dbReference type="RefSeq" id="WP_035013372.1">
    <property type="nucleotide sequence ID" value="NZ_ARZY01000005.1"/>
</dbReference>
<dbReference type="InterPro" id="IPR001714">
    <property type="entry name" value="Pept_M24_MAP"/>
</dbReference>
<evidence type="ECO:0000256" key="3">
    <source>
        <dbReference type="ARBA" id="ARBA00022670"/>
    </source>
</evidence>
<dbReference type="GO" id="GO:0070006">
    <property type="term" value="F:metalloaminopeptidase activity"/>
    <property type="evidence" value="ECO:0007669"/>
    <property type="project" value="UniProtKB-UniRule"/>
</dbReference>
<dbReference type="SUPFAM" id="SSF55920">
    <property type="entry name" value="Creatinase/aminopeptidase"/>
    <property type="match status" value="1"/>
</dbReference>
<protein>
    <recommendedName>
        <fullName evidence="6 7">Methionine aminopeptidase</fullName>
        <shortName evidence="6">MAP</shortName>
        <shortName evidence="6">MetAP</shortName>
        <ecNumber evidence="6 7">3.4.11.18</ecNumber>
    </recommendedName>
    <alternativeName>
        <fullName evidence="6">Peptidase M</fullName>
    </alternativeName>
</protein>
<keyword evidence="4 6" id="KW-0479">Metal-binding</keyword>
<dbReference type="GO" id="GO:0005829">
    <property type="term" value="C:cytosol"/>
    <property type="evidence" value="ECO:0007669"/>
    <property type="project" value="TreeGrafter"/>
</dbReference>
<evidence type="ECO:0000256" key="5">
    <source>
        <dbReference type="ARBA" id="ARBA00022801"/>
    </source>
</evidence>
<feature type="binding site" evidence="6">
    <location>
        <position position="79"/>
    </location>
    <ligand>
        <name>substrate</name>
    </ligand>
</feature>
<proteinExistence type="inferred from homology"/>
<dbReference type="PRINTS" id="PR00599">
    <property type="entry name" value="MAPEPTIDASE"/>
</dbReference>
<dbReference type="GO" id="GO:0006508">
    <property type="term" value="P:proteolysis"/>
    <property type="evidence" value="ECO:0007669"/>
    <property type="project" value="UniProtKB-KW"/>
</dbReference>
<dbReference type="GO" id="GO:0046872">
    <property type="term" value="F:metal ion binding"/>
    <property type="evidence" value="ECO:0007669"/>
    <property type="project" value="UniProtKB-UniRule"/>
</dbReference>
<keyword evidence="3 6" id="KW-0645">Protease</keyword>
<comment type="cofactor">
    <cofactor evidence="6">
        <name>Co(2+)</name>
        <dbReference type="ChEBI" id="CHEBI:48828"/>
    </cofactor>
    <cofactor evidence="6">
        <name>Zn(2+)</name>
        <dbReference type="ChEBI" id="CHEBI:29105"/>
    </cofactor>
    <cofactor evidence="6">
        <name>Mn(2+)</name>
        <dbReference type="ChEBI" id="CHEBI:29035"/>
    </cofactor>
    <cofactor evidence="6">
        <name>Fe(2+)</name>
        <dbReference type="ChEBI" id="CHEBI:29033"/>
    </cofactor>
    <text evidence="6">Binds 2 divalent metal cations per subunit. Has a high-affinity and a low affinity metal-binding site. The true nature of the physiological cofactor is under debate. The enzyme is active with cobalt, zinc, manganese or divalent iron ions. Most likely, methionine aminopeptidases function as mononuclear Fe(2+)-metalloproteases under physiological conditions, and the catalytically relevant metal-binding site has been assigned to the histidine-containing high-affinity site.</text>
</comment>
<dbReference type="PATRIC" id="fig|1328313.3.peg.843"/>
<evidence type="ECO:0000256" key="1">
    <source>
        <dbReference type="ARBA" id="ARBA00002521"/>
    </source>
</evidence>
<dbReference type="CDD" id="cd01086">
    <property type="entry name" value="MetAP1"/>
    <property type="match status" value="1"/>
</dbReference>
<comment type="caution">
    <text evidence="9">The sequence shown here is derived from an EMBL/GenBank/DDBJ whole genome shotgun (WGS) entry which is preliminary data.</text>
</comment>
<feature type="binding site" evidence="6">
    <location>
        <position position="216"/>
    </location>
    <ligand>
        <name>a divalent metal cation</name>
        <dbReference type="ChEBI" id="CHEBI:60240"/>
        <label>2</label>
        <note>catalytic</note>
    </ligand>
</feature>
<dbReference type="HAMAP" id="MF_01974">
    <property type="entry name" value="MetAP_1"/>
    <property type="match status" value="1"/>
</dbReference>
<feature type="binding site" evidence="6">
    <location>
        <position position="190"/>
    </location>
    <ligand>
        <name>substrate</name>
    </ligand>
</feature>
<dbReference type="InterPro" id="IPR036005">
    <property type="entry name" value="Creatinase/aminopeptidase-like"/>
</dbReference>
<dbReference type="Pfam" id="PF00557">
    <property type="entry name" value="Peptidase_M24"/>
    <property type="match status" value="1"/>
</dbReference>
<accession>W7R143</accession>
<comment type="subunit">
    <text evidence="6">Monomer.</text>
</comment>
<name>W7R143_9ALTE</name>
<comment type="catalytic activity">
    <reaction evidence="6 7">
        <text>Release of N-terminal amino acids, preferentially methionine, from peptides and arylamides.</text>
        <dbReference type="EC" id="3.4.11.18"/>
    </reaction>
</comment>
<keyword evidence="10" id="KW-1185">Reference proteome</keyword>
<evidence type="ECO:0000256" key="6">
    <source>
        <dbReference type="HAMAP-Rule" id="MF_01974"/>
    </source>
</evidence>
<dbReference type="NCBIfam" id="TIGR00500">
    <property type="entry name" value="met_pdase_I"/>
    <property type="match status" value="1"/>
</dbReference>
<comment type="function">
    <text evidence="1 6">Removes the N-terminal methionine from nascent proteins. The N-terminal methionine is often cleaved when the second residue in the primary sequence is small and uncharged (Met-Ala-, Cys, Gly, Pro, Ser, Thr, or Val). Requires deformylation of the N(alpha)-formylated initiator methionine before it can be hydrolyzed.</text>
</comment>
<dbReference type="eggNOG" id="COG0024">
    <property type="taxonomic scope" value="Bacteria"/>
</dbReference>
<feature type="binding site" evidence="6">
    <location>
        <position position="117"/>
    </location>
    <ligand>
        <name>a divalent metal cation</name>
        <dbReference type="ChEBI" id="CHEBI:60240"/>
        <label>2</label>
        <note>catalytic</note>
    </ligand>
</feature>
<evidence type="ECO:0000256" key="7">
    <source>
        <dbReference type="RuleBase" id="RU003653"/>
    </source>
</evidence>
<evidence type="ECO:0000256" key="2">
    <source>
        <dbReference type="ARBA" id="ARBA00022438"/>
    </source>
</evidence>
<feature type="binding site" evidence="6">
    <location>
        <position position="117"/>
    </location>
    <ligand>
        <name>a divalent metal cation</name>
        <dbReference type="ChEBI" id="CHEBI:60240"/>
        <label>1</label>
    </ligand>
</feature>